<evidence type="ECO:0000256" key="4">
    <source>
        <dbReference type="ARBA" id="ARBA00015856"/>
    </source>
</evidence>
<feature type="domain" description="GPI inositol-deacylase PGAP1-like alpha/beta" evidence="9">
    <location>
        <begin position="83"/>
        <end position="181"/>
    </location>
</feature>
<comment type="subcellular location">
    <subcellularLocation>
        <location evidence="8">Endoplasmic reticulum membrane</location>
    </subcellularLocation>
    <subcellularLocation>
        <location evidence="3">Membrane</location>
    </subcellularLocation>
    <subcellularLocation>
        <location evidence="2">Mitochondrion</location>
    </subcellularLocation>
</comment>
<dbReference type="EMBL" id="KZ613938">
    <property type="protein sequence ID" value="PMD47257.1"/>
    <property type="molecule type" value="Genomic_DNA"/>
</dbReference>
<evidence type="ECO:0000259" key="9">
    <source>
        <dbReference type="Pfam" id="PF07819"/>
    </source>
</evidence>
<dbReference type="OrthoDB" id="5086500at2759"/>
<dbReference type="PANTHER" id="PTHR48182:SF2">
    <property type="entry name" value="PROTEIN SERAC1"/>
    <property type="match status" value="1"/>
</dbReference>
<evidence type="ECO:0000313" key="11">
    <source>
        <dbReference type="Proteomes" id="UP000235786"/>
    </source>
</evidence>
<reference evidence="10 11" key="1">
    <citation type="submission" date="2016-04" db="EMBL/GenBank/DDBJ databases">
        <title>A degradative enzymes factory behind the ericoid mycorrhizal symbiosis.</title>
        <authorList>
            <consortium name="DOE Joint Genome Institute"/>
            <person name="Martino E."/>
            <person name="Morin E."/>
            <person name="Grelet G."/>
            <person name="Kuo A."/>
            <person name="Kohler A."/>
            <person name="Daghino S."/>
            <person name="Barry K."/>
            <person name="Choi C."/>
            <person name="Cichocki N."/>
            <person name="Clum A."/>
            <person name="Copeland A."/>
            <person name="Hainaut M."/>
            <person name="Haridas S."/>
            <person name="Labutti K."/>
            <person name="Lindquist E."/>
            <person name="Lipzen A."/>
            <person name="Khouja H.-R."/>
            <person name="Murat C."/>
            <person name="Ohm R."/>
            <person name="Olson A."/>
            <person name="Spatafora J."/>
            <person name="Veneault-Fourrey C."/>
            <person name="Henrissat B."/>
            <person name="Grigoriev I."/>
            <person name="Martin F."/>
            <person name="Perotto S."/>
        </authorList>
    </citation>
    <scope>NUCLEOTIDE SEQUENCE [LARGE SCALE GENOMIC DNA]</scope>
    <source>
        <strain evidence="10 11">F</strain>
    </source>
</reference>
<dbReference type="PANTHER" id="PTHR48182">
    <property type="entry name" value="PROTEIN SERAC1"/>
    <property type="match status" value="1"/>
</dbReference>
<dbReference type="GO" id="GO:0005789">
    <property type="term" value="C:endoplasmic reticulum membrane"/>
    <property type="evidence" value="ECO:0007669"/>
    <property type="project" value="UniProtKB-SubCell"/>
</dbReference>
<dbReference type="AlphaFoldDB" id="A0A2J6S915"/>
<evidence type="ECO:0000256" key="3">
    <source>
        <dbReference type="ARBA" id="ARBA00004370"/>
    </source>
</evidence>
<gene>
    <name evidence="10" type="ORF">L207DRAFT_506256</name>
</gene>
<evidence type="ECO:0000256" key="7">
    <source>
        <dbReference type="ARBA" id="ARBA00023136"/>
    </source>
</evidence>
<evidence type="ECO:0000256" key="8">
    <source>
        <dbReference type="RuleBase" id="RU365011"/>
    </source>
</evidence>
<keyword evidence="8" id="KW-0653">Protein transport</keyword>
<keyword evidence="8" id="KW-0813">Transport</keyword>
<evidence type="ECO:0000256" key="5">
    <source>
        <dbReference type="ARBA" id="ARBA00022824"/>
    </source>
</evidence>
<comment type="function">
    <text evidence="1 8">Involved in inositol deacylation of GPI-anchored proteins which plays important roles in the quality control and ER-associated degradation of GPI-anchored proteins.</text>
</comment>
<dbReference type="Pfam" id="PF07819">
    <property type="entry name" value="PGAP1"/>
    <property type="match status" value="1"/>
</dbReference>
<protein>
    <recommendedName>
        <fullName evidence="4 8">GPI inositol-deacylase</fullName>
        <ecNumber evidence="8">3.1.-.-</ecNumber>
    </recommendedName>
</protein>
<dbReference type="InterPro" id="IPR029058">
    <property type="entry name" value="AB_hydrolase_fold"/>
</dbReference>
<dbReference type="Proteomes" id="UP000235786">
    <property type="component" value="Unassembled WGS sequence"/>
</dbReference>
<dbReference type="EC" id="3.1.-.-" evidence="8"/>
<evidence type="ECO:0000256" key="2">
    <source>
        <dbReference type="ARBA" id="ARBA00004173"/>
    </source>
</evidence>
<accession>A0A2J6S915</accession>
<keyword evidence="6" id="KW-0496">Mitochondrion</keyword>
<organism evidence="10 11">
    <name type="scientific">Hyaloscypha variabilis (strain UAMH 11265 / GT02V1 / F)</name>
    <name type="common">Meliniomyces variabilis</name>
    <dbReference type="NCBI Taxonomy" id="1149755"/>
    <lineage>
        <taxon>Eukaryota</taxon>
        <taxon>Fungi</taxon>
        <taxon>Dikarya</taxon>
        <taxon>Ascomycota</taxon>
        <taxon>Pezizomycotina</taxon>
        <taxon>Leotiomycetes</taxon>
        <taxon>Helotiales</taxon>
        <taxon>Hyaloscyphaceae</taxon>
        <taxon>Hyaloscypha</taxon>
        <taxon>Hyaloscypha variabilis</taxon>
    </lineage>
</organism>
<keyword evidence="5 8" id="KW-0256">Endoplasmic reticulum</keyword>
<dbReference type="Gene3D" id="3.40.50.1820">
    <property type="entry name" value="alpha/beta hydrolase"/>
    <property type="match status" value="1"/>
</dbReference>
<dbReference type="SUPFAM" id="SSF53474">
    <property type="entry name" value="alpha/beta-Hydrolases"/>
    <property type="match status" value="1"/>
</dbReference>
<dbReference type="GO" id="GO:0015031">
    <property type="term" value="P:protein transport"/>
    <property type="evidence" value="ECO:0007669"/>
    <property type="project" value="UniProtKB-KW"/>
</dbReference>
<evidence type="ECO:0000313" key="10">
    <source>
        <dbReference type="EMBL" id="PMD47257.1"/>
    </source>
</evidence>
<keyword evidence="11" id="KW-1185">Reference proteome</keyword>
<evidence type="ECO:0000256" key="1">
    <source>
        <dbReference type="ARBA" id="ARBA00003496"/>
    </source>
</evidence>
<sequence length="240" mass="26880">MGITVLYNGKGTNGDLEAKLDIVAIHGLNPCNRENHWIDTWRKPPGINGHLWLRDAIPNSVPTARTMLYKYNSSPALDMGNESFVEEASQFLEALWAERHDHPKRPLILIGHSLGGILIKQALVNAKNNPRHRNFRSATFGLVFMGTPHNGHTNTHTISLGKTIASVVKYVSGNAHNNIMDAADGVSEFTETLKEHWRHQLEKYAVISCYGTKDISGSKTICYARVVWQKRDSPQKECRS</sequence>
<keyword evidence="7 8" id="KW-0472">Membrane</keyword>
<dbReference type="InterPro" id="IPR052374">
    <property type="entry name" value="SERAC1"/>
</dbReference>
<keyword evidence="8" id="KW-0378">Hydrolase</keyword>
<comment type="similarity">
    <text evidence="8">Belongs to the GPI inositol-deacylase family.</text>
</comment>
<dbReference type="GO" id="GO:0016788">
    <property type="term" value="F:hydrolase activity, acting on ester bonds"/>
    <property type="evidence" value="ECO:0007669"/>
    <property type="project" value="InterPro"/>
</dbReference>
<dbReference type="GO" id="GO:0005739">
    <property type="term" value="C:mitochondrion"/>
    <property type="evidence" value="ECO:0007669"/>
    <property type="project" value="UniProtKB-SubCell"/>
</dbReference>
<evidence type="ECO:0000256" key="6">
    <source>
        <dbReference type="ARBA" id="ARBA00023128"/>
    </source>
</evidence>
<proteinExistence type="inferred from homology"/>
<name>A0A2J6S915_HYAVF</name>
<dbReference type="InterPro" id="IPR012908">
    <property type="entry name" value="PGAP1-ab_dom-like"/>
</dbReference>